<feature type="transmembrane region" description="Helical" evidence="1">
    <location>
        <begin position="47"/>
        <end position="67"/>
    </location>
</feature>
<sequence>MHLNYRINDNQRQFVTGVTVVNHLGFYKRLSALLLALELHAQLLRQVFAKTIIVAIIVNVIINLISLTPH</sequence>
<keyword evidence="3" id="KW-1185">Reference proteome</keyword>
<dbReference type="AlphaFoldDB" id="A0A811UFQ4"/>
<keyword evidence="1" id="KW-1133">Transmembrane helix</keyword>
<keyword evidence="1" id="KW-0812">Transmembrane</keyword>
<name>A0A811UFQ4_CERCA</name>
<organism evidence="2 3">
    <name type="scientific">Ceratitis capitata</name>
    <name type="common">Mediterranean fruit fly</name>
    <name type="synonym">Tephritis capitata</name>
    <dbReference type="NCBI Taxonomy" id="7213"/>
    <lineage>
        <taxon>Eukaryota</taxon>
        <taxon>Metazoa</taxon>
        <taxon>Ecdysozoa</taxon>
        <taxon>Arthropoda</taxon>
        <taxon>Hexapoda</taxon>
        <taxon>Insecta</taxon>
        <taxon>Pterygota</taxon>
        <taxon>Neoptera</taxon>
        <taxon>Endopterygota</taxon>
        <taxon>Diptera</taxon>
        <taxon>Brachycera</taxon>
        <taxon>Muscomorpha</taxon>
        <taxon>Tephritoidea</taxon>
        <taxon>Tephritidae</taxon>
        <taxon>Ceratitis</taxon>
        <taxon>Ceratitis</taxon>
    </lineage>
</organism>
<reference evidence="2" key="1">
    <citation type="submission" date="2020-11" db="EMBL/GenBank/DDBJ databases">
        <authorList>
            <person name="Whitehead M."/>
        </authorList>
    </citation>
    <scope>NUCLEOTIDE SEQUENCE</scope>
    <source>
        <strain evidence="2">EGII</strain>
    </source>
</reference>
<comment type="caution">
    <text evidence="2">The sequence shown here is derived from an EMBL/GenBank/DDBJ whole genome shotgun (WGS) entry which is preliminary data.</text>
</comment>
<accession>A0A811UFQ4</accession>
<feature type="non-terminal residue" evidence="2">
    <location>
        <position position="70"/>
    </location>
</feature>
<evidence type="ECO:0000256" key="1">
    <source>
        <dbReference type="SAM" id="Phobius"/>
    </source>
</evidence>
<proteinExistence type="predicted"/>
<dbReference type="EMBL" id="CAJHJT010000001">
    <property type="protein sequence ID" value="CAD6996053.1"/>
    <property type="molecule type" value="Genomic_DNA"/>
</dbReference>
<protein>
    <submittedName>
        <fullName evidence="2">(Mediterranean fruit fly) hypothetical protein</fullName>
    </submittedName>
</protein>
<gene>
    <name evidence="2" type="ORF">CCAP1982_LOCUS4760</name>
</gene>
<keyword evidence="1" id="KW-0472">Membrane</keyword>
<dbReference type="Proteomes" id="UP000606786">
    <property type="component" value="Unassembled WGS sequence"/>
</dbReference>
<evidence type="ECO:0000313" key="2">
    <source>
        <dbReference type="EMBL" id="CAD6996053.1"/>
    </source>
</evidence>
<evidence type="ECO:0000313" key="3">
    <source>
        <dbReference type="Proteomes" id="UP000606786"/>
    </source>
</evidence>